<evidence type="ECO:0000313" key="20">
    <source>
        <dbReference type="Proteomes" id="UP000249375"/>
    </source>
</evidence>
<evidence type="ECO:0000256" key="7">
    <source>
        <dbReference type="ARBA" id="ARBA00022490"/>
    </source>
</evidence>
<evidence type="ECO:0000256" key="3">
    <source>
        <dbReference type="ARBA" id="ARBA00007630"/>
    </source>
</evidence>
<evidence type="ECO:0000256" key="12">
    <source>
        <dbReference type="ARBA" id="ARBA00029736"/>
    </source>
</evidence>
<evidence type="ECO:0000256" key="1">
    <source>
        <dbReference type="ARBA" id="ARBA00002634"/>
    </source>
</evidence>
<evidence type="ECO:0000256" key="5">
    <source>
        <dbReference type="ARBA" id="ARBA00012807"/>
    </source>
</evidence>
<dbReference type="Pfam" id="PF01746">
    <property type="entry name" value="tRNA_m1G_MT"/>
    <property type="match status" value="1"/>
</dbReference>
<dbReference type="EMBL" id="CP033459">
    <property type="protein sequence ID" value="QFQ11686.1"/>
    <property type="molecule type" value="Genomic_DNA"/>
</dbReference>
<comment type="subcellular location">
    <subcellularLocation>
        <location evidence="2 15 17">Cytoplasm</location>
    </subcellularLocation>
</comment>
<feature type="binding site" evidence="15 16">
    <location>
        <position position="112"/>
    </location>
    <ligand>
        <name>S-adenosyl-L-methionine</name>
        <dbReference type="ChEBI" id="CHEBI:59789"/>
    </ligand>
</feature>
<dbReference type="NCBIfam" id="TIGR00088">
    <property type="entry name" value="trmD"/>
    <property type="match status" value="1"/>
</dbReference>
<keyword evidence="8 15" id="KW-0489">Methyltransferase</keyword>
<evidence type="ECO:0000256" key="2">
    <source>
        <dbReference type="ARBA" id="ARBA00004496"/>
    </source>
</evidence>
<dbReference type="EC" id="2.1.1.228" evidence="5 15"/>
<dbReference type="PANTHER" id="PTHR46417:SF1">
    <property type="entry name" value="TRNA (GUANINE-N(1)-)-METHYLTRANSFERASE"/>
    <property type="match status" value="1"/>
</dbReference>
<evidence type="ECO:0000256" key="15">
    <source>
        <dbReference type="HAMAP-Rule" id="MF_00605"/>
    </source>
</evidence>
<evidence type="ECO:0000313" key="19">
    <source>
        <dbReference type="EMBL" id="QFQ11686.1"/>
    </source>
</evidence>
<feature type="domain" description="tRNA methyltransferase TRMD/TRM10-type" evidence="18">
    <location>
        <begin position="1"/>
        <end position="223"/>
    </location>
</feature>
<name>A0A5P8E418_9BACT</name>
<evidence type="ECO:0000256" key="8">
    <source>
        <dbReference type="ARBA" id="ARBA00022603"/>
    </source>
</evidence>
<evidence type="ECO:0000256" key="16">
    <source>
        <dbReference type="PIRSR" id="PIRSR000386-1"/>
    </source>
</evidence>
<keyword evidence="20" id="KW-1185">Reference proteome</keyword>
<dbReference type="Proteomes" id="UP000249375">
    <property type="component" value="Chromosome"/>
</dbReference>
<comment type="function">
    <text evidence="1 15 17">Specifically methylates guanosine-37 in various tRNAs.</text>
</comment>
<evidence type="ECO:0000256" key="11">
    <source>
        <dbReference type="ARBA" id="ARBA00022694"/>
    </source>
</evidence>
<comment type="subunit">
    <text evidence="4 15 17">Homodimer.</text>
</comment>
<dbReference type="GO" id="GO:0052906">
    <property type="term" value="F:tRNA (guanine(37)-N1)-methyltransferase activity"/>
    <property type="evidence" value="ECO:0007669"/>
    <property type="project" value="UniProtKB-UniRule"/>
</dbReference>
<dbReference type="GO" id="GO:0005829">
    <property type="term" value="C:cytosol"/>
    <property type="evidence" value="ECO:0007669"/>
    <property type="project" value="TreeGrafter"/>
</dbReference>
<dbReference type="SUPFAM" id="SSF75217">
    <property type="entry name" value="alpha/beta knot"/>
    <property type="match status" value="1"/>
</dbReference>
<reference evidence="19 20" key="1">
    <citation type="submission" date="2018-11" db="EMBL/GenBank/DDBJ databases">
        <authorList>
            <person name="Na S.W."/>
            <person name="Baik M."/>
        </authorList>
    </citation>
    <scope>NUCLEOTIDE SEQUENCE [LARGE SCALE GENOMIC DNA]</scope>
    <source>
        <strain evidence="19 20">E39</strain>
    </source>
</reference>
<comment type="catalytic activity">
    <reaction evidence="14 15 17">
        <text>guanosine(37) in tRNA + S-adenosyl-L-methionine = N(1)-methylguanosine(37) in tRNA + S-adenosyl-L-homocysteine + H(+)</text>
        <dbReference type="Rhea" id="RHEA:36899"/>
        <dbReference type="Rhea" id="RHEA-COMP:10145"/>
        <dbReference type="Rhea" id="RHEA-COMP:10147"/>
        <dbReference type="ChEBI" id="CHEBI:15378"/>
        <dbReference type="ChEBI" id="CHEBI:57856"/>
        <dbReference type="ChEBI" id="CHEBI:59789"/>
        <dbReference type="ChEBI" id="CHEBI:73542"/>
        <dbReference type="ChEBI" id="CHEBI:74269"/>
        <dbReference type="EC" id="2.1.1.228"/>
    </reaction>
</comment>
<dbReference type="InterPro" id="IPR002649">
    <property type="entry name" value="tRNA_m1G_MeTrfase_TrmD"/>
</dbReference>
<sequence length="224" mass="25409">MRIDIISVLPEMLEGFVNTSILARAQKKGLVEIYLHNLRDYTTDKHRRVDDYPYGGFAGMVIQCQPIDDCIAALQKERNYDEIIFTTPDGEQFDQPMANELSLKKNIIILCGHYKGVDYRIREHLITKEISIGDYVLTGGEIAAAAMSDAIVRLIPGVLSDEQSALSDSFQDNLLAAPVYTRPADYKGWKVPEILLSGHEQKIKEWELAQSLERTKRLRPDLLE</sequence>
<evidence type="ECO:0000256" key="10">
    <source>
        <dbReference type="ARBA" id="ARBA00022691"/>
    </source>
</evidence>
<evidence type="ECO:0000259" key="18">
    <source>
        <dbReference type="Pfam" id="PF01746"/>
    </source>
</evidence>
<evidence type="ECO:0000256" key="4">
    <source>
        <dbReference type="ARBA" id="ARBA00011738"/>
    </source>
</evidence>
<feature type="binding site" evidence="15 16">
    <location>
        <begin position="132"/>
        <end position="137"/>
    </location>
    <ligand>
        <name>S-adenosyl-L-methionine</name>
        <dbReference type="ChEBI" id="CHEBI:59789"/>
    </ligand>
</feature>
<dbReference type="AlphaFoldDB" id="A0A5P8E418"/>
<keyword evidence="10 15" id="KW-0949">S-adenosyl-L-methionine</keyword>
<gene>
    <name evidence="15 19" type="primary">trmD</name>
    <name evidence="19" type="ORF">C7Y71_000840</name>
</gene>
<organism evidence="19 20">
    <name type="scientific">Pseudoprevotella muciniphila</name>
    <dbReference type="NCBI Taxonomy" id="2133944"/>
    <lineage>
        <taxon>Bacteria</taxon>
        <taxon>Pseudomonadati</taxon>
        <taxon>Bacteroidota</taxon>
        <taxon>Bacteroidia</taxon>
        <taxon>Bacteroidales</taxon>
        <taxon>Prevotellaceae</taxon>
        <taxon>Pseudoprevotella</taxon>
    </lineage>
</organism>
<evidence type="ECO:0000256" key="9">
    <source>
        <dbReference type="ARBA" id="ARBA00022679"/>
    </source>
</evidence>
<dbReference type="GO" id="GO:0002939">
    <property type="term" value="P:tRNA N1-guanine methylation"/>
    <property type="evidence" value="ECO:0007669"/>
    <property type="project" value="TreeGrafter"/>
</dbReference>
<dbReference type="RefSeq" id="WP_111898749.1">
    <property type="nucleotide sequence ID" value="NZ_CP033459.1"/>
</dbReference>
<dbReference type="PANTHER" id="PTHR46417">
    <property type="entry name" value="TRNA (GUANINE-N(1)-)-METHYLTRANSFERASE"/>
    <property type="match status" value="1"/>
</dbReference>
<dbReference type="InterPro" id="IPR023148">
    <property type="entry name" value="tRNA_m1G_MeTrfase_C_sf"/>
</dbReference>
<dbReference type="KEGG" id="alq:C7Y71_000840"/>
<dbReference type="FunFam" id="3.40.1280.10:FF:000001">
    <property type="entry name" value="tRNA (guanine-N(1)-)-methyltransferase"/>
    <property type="match status" value="1"/>
</dbReference>
<keyword evidence="9 15" id="KW-0808">Transferase</keyword>
<evidence type="ECO:0000256" key="6">
    <source>
        <dbReference type="ARBA" id="ARBA00014679"/>
    </source>
</evidence>
<comment type="similarity">
    <text evidence="3 15 17">Belongs to the RNA methyltransferase TrmD family.</text>
</comment>
<dbReference type="HAMAP" id="MF_00605">
    <property type="entry name" value="TrmD"/>
    <property type="match status" value="1"/>
</dbReference>
<evidence type="ECO:0000256" key="14">
    <source>
        <dbReference type="ARBA" id="ARBA00047783"/>
    </source>
</evidence>
<dbReference type="CDD" id="cd18080">
    <property type="entry name" value="TrmD-like"/>
    <property type="match status" value="1"/>
</dbReference>
<keyword evidence="11 15" id="KW-0819">tRNA processing</keyword>
<accession>A0A5P8E418</accession>
<dbReference type="PIRSF" id="PIRSF000386">
    <property type="entry name" value="tRNA_mtase"/>
    <property type="match status" value="1"/>
</dbReference>
<keyword evidence="7 15" id="KW-0963">Cytoplasm</keyword>
<evidence type="ECO:0000256" key="13">
    <source>
        <dbReference type="ARBA" id="ARBA00033392"/>
    </source>
</evidence>
<dbReference type="Gene3D" id="3.40.1280.10">
    <property type="match status" value="1"/>
</dbReference>
<dbReference type="InterPro" id="IPR016009">
    <property type="entry name" value="tRNA_MeTrfase_TRMD/TRM10"/>
</dbReference>
<dbReference type="InterPro" id="IPR029026">
    <property type="entry name" value="tRNA_m1G_MTases_N"/>
</dbReference>
<protein>
    <recommendedName>
        <fullName evidence="6 15">tRNA (guanine-N(1)-)-methyltransferase</fullName>
        <ecNumber evidence="5 15">2.1.1.228</ecNumber>
    </recommendedName>
    <alternativeName>
        <fullName evidence="12 15">M1G-methyltransferase</fullName>
    </alternativeName>
    <alternativeName>
        <fullName evidence="13 15">tRNA [GM37] methyltransferase</fullName>
    </alternativeName>
</protein>
<dbReference type="InterPro" id="IPR029028">
    <property type="entry name" value="Alpha/beta_knot_MTases"/>
</dbReference>
<dbReference type="OrthoDB" id="9807416at2"/>
<dbReference type="NCBIfam" id="NF000648">
    <property type="entry name" value="PRK00026.1"/>
    <property type="match status" value="1"/>
</dbReference>
<evidence type="ECO:0000256" key="17">
    <source>
        <dbReference type="RuleBase" id="RU003464"/>
    </source>
</evidence>
<proteinExistence type="inferred from homology"/>
<dbReference type="Gene3D" id="1.10.1270.20">
    <property type="entry name" value="tRNA(m1g37)methyltransferase, domain 2"/>
    <property type="match status" value="1"/>
</dbReference>